<protein>
    <submittedName>
        <fullName evidence="2">Uncharacterized protein</fullName>
    </submittedName>
</protein>
<evidence type="ECO:0000313" key="2">
    <source>
        <dbReference type="EMBL" id="OEJ77222.1"/>
    </source>
</evidence>
<comment type="caution">
    <text evidence="2">The sequence shown here is derived from an EMBL/GenBank/DDBJ whole genome shotgun (WGS) entry which is preliminary data.</text>
</comment>
<dbReference type="STRING" id="1781255.BH720_00675"/>
<organism evidence="2">
    <name type="scientific">Desertifilum tharense IPPAS B-1220</name>
    <dbReference type="NCBI Taxonomy" id="1781255"/>
    <lineage>
        <taxon>Bacteria</taxon>
        <taxon>Bacillati</taxon>
        <taxon>Cyanobacteriota</taxon>
        <taxon>Cyanophyceae</taxon>
        <taxon>Desertifilales</taxon>
        <taxon>Desertifilaceae</taxon>
        <taxon>Desertifilum</taxon>
    </lineage>
</organism>
<proteinExistence type="predicted"/>
<evidence type="ECO:0000256" key="1">
    <source>
        <dbReference type="SAM" id="MobiDB-lite"/>
    </source>
</evidence>
<sequence length="232" mass="25443">MKTRRKQLLVYVALDDPEVPSQGAYLVAIAFGGEDSPASREQAKFELERRFEEELPPFDRYPFAFPNGLSVEQNIIHIPEDFIVARKTGTSDAAIDLEGIPAEKRTEIEAILNGAAEAIAKARLATALAKAHQAALPYADLLRLIFDPSGQQYLTEEQCALIEDKAFAKAIKELAEAKAEMTRFDLTATGDWQLILDCILSEEVAQELTVNLPAEKRSPSKANGQVAASPSE</sequence>
<accession>A0A1E5QRE4</accession>
<gene>
    <name evidence="2" type="ORF">BH720_00675</name>
</gene>
<dbReference type="EMBL" id="MJGC01000010">
    <property type="protein sequence ID" value="OEJ77222.1"/>
    <property type="molecule type" value="Genomic_DNA"/>
</dbReference>
<reference evidence="2" key="1">
    <citation type="submission" date="2016-09" db="EMBL/GenBank/DDBJ databases">
        <title>Draft genome of thermotolerant cyanobacterium Desertifilum sp. strain IPPAS B-1220.</title>
        <authorList>
            <person name="Sinetova M.A."/>
            <person name="Bolakhan K."/>
            <person name="Zayadan B.K."/>
            <person name="Mironov K.S."/>
            <person name="Ustinova V."/>
            <person name="Kupriyanova E.V."/>
            <person name="Sidorov R.A."/>
            <person name="Skrypnik A.N."/>
            <person name="Gogoleva N.E."/>
            <person name="Gogolev Y.V."/>
            <person name="Los D.A."/>
        </authorList>
    </citation>
    <scope>NUCLEOTIDE SEQUENCE [LARGE SCALE GENOMIC DNA]</scope>
    <source>
        <strain evidence="2">IPPAS B-1220</strain>
    </source>
</reference>
<dbReference type="AlphaFoldDB" id="A0A1E5QRE4"/>
<dbReference type="RefSeq" id="WP_069965218.1">
    <property type="nucleotide sequence ID" value="NZ_CM124774.1"/>
</dbReference>
<name>A0A1E5QRE4_9CYAN</name>
<feature type="compositionally biased region" description="Polar residues" evidence="1">
    <location>
        <begin position="220"/>
        <end position="232"/>
    </location>
</feature>
<feature type="region of interest" description="Disordered" evidence="1">
    <location>
        <begin position="213"/>
        <end position="232"/>
    </location>
</feature>